<feature type="transmembrane region" description="Helical" evidence="6">
    <location>
        <begin position="186"/>
        <end position="206"/>
    </location>
</feature>
<reference evidence="9 10" key="1">
    <citation type="journal article" date="2016" name="Genome Biol. Evol.">
        <title>Divergent and convergent evolution of fungal pathogenicity.</title>
        <authorList>
            <person name="Shang Y."/>
            <person name="Xiao G."/>
            <person name="Zheng P."/>
            <person name="Cen K."/>
            <person name="Zhan S."/>
            <person name="Wang C."/>
        </authorList>
    </citation>
    <scope>NUCLEOTIDE SEQUENCE [LARGE SCALE GENOMIC DNA]</scope>
    <source>
        <strain evidence="9 10">ARSEF 7405</strain>
    </source>
</reference>
<evidence type="ECO:0000256" key="1">
    <source>
        <dbReference type="ARBA" id="ARBA00004141"/>
    </source>
</evidence>
<dbReference type="Pfam" id="PF04547">
    <property type="entry name" value="Anoctamin"/>
    <property type="match status" value="1"/>
</dbReference>
<dbReference type="Proteomes" id="UP000242877">
    <property type="component" value="Unassembled WGS sequence"/>
</dbReference>
<feature type="transmembrane region" description="Helical" evidence="6">
    <location>
        <begin position="599"/>
        <end position="618"/>
    </location>
</feature>
<evidence type="ECO:0000256" key="2">
    <source>
        <dbReference type="ARBA" id="ARBA00022692"/>
    </source>
</evidence>
<dbReference type="InterPro" id="IPR049456">
    <property type="entry name" value="Anoctamin_N_fung"/>
</dbReference>
<keyword evidence="2 6" id="KW-0812">Transmembrane</keyword>
<dbReference type="InterPro" id="IPR007632">
    <property type="entry name" value="Anoctamin"/>
</dbReference>
<dbReference type="GO" id="GO:0016020">
    <property type="term" value="C:membrane"/>
    <property type="evidence" value="ECO:0007669"/>
    <property type="project" value="UniProtKB-SubCell"/>
</dbReference>
<feature type="region of interest" description="Disordered" evidence="5">
    <location>
        <begin position="452"/>
        <end position="475"/>
    </location>
</feature>
<keyword evidence="4 6" id="KW-0472">Membrane</keyword>
<dbReference type="PANTHER" id="PTHR12308:SF73">
    <property type="entry name" value="ANOCTAMIN"/>
    <property type="match status" value="1"/>
</dbReference>
<feature type="transmembrane region" description="Helical" evidence="6">
    <location>
        <begin position="350"/>
        <end position="371"/>
    </location>
</feature>
<evidence type="ECO:0000259" key="8">
    <source>
        <dbReference type="Pfam" id="PF20877"/>
    </source>
</evidence>
<dbReference type="PANTHER" id="PTHR12308">
    <property type="entry name" value="ANOCTAMIN"/>
    <property type="match status" value="1"/>
</dbReference>
<feature type="transmembrane region" description="Helical" evidence="6">
    <location>
        <begin position="212"/>
        <end position="233"/>
    </location>
</feature>
<evidence type="ECO:0000256" key="6">
    <source>
        <dbReference type="SAM" id="Phobius"/>
    </source>
</evidence>
<evidence type="ECO:0000259" key="7">
    <source>
        <dbReference type="Pfam" id="PF04547"/>
    </source>
</evidence>
<comment type="subcellular location">
    <subcellularLocation>
        <location evidence="1">Membrane</location>
        <topology evidence="1">Multi-pass membrane protein</topology>
    </subcellularLocation>
</comment>
<feature type="transmembrane region" description="Helical" evidence="6">
    <location>
        <begin position="266"/>
        <end position="290"/>
    </location>
</feature>
<feature type="transmembrane region" description="Helical" evidence="6">
    <location>
        <begin position="302"/>
        <end position="325"/>
    </location>
</feature>
<organism evidence="9 10">
    <name type="scientific">Ascosphaera apis ARSEF 7405</name>
    <dbReference type="NCBI Taxonomy" id="392613"/>
    <lineage>
        <taxon>Eukaryota</taxon>
        <taxon>Fungi</taxon>
        <taxon>Dikarya</taxon>
        <taxon>Ascomycota</taxon>
        <taxon>Pezizomycotina</taxon>
        <taxon>Eurotiomycetes</taxon>
        <taxon>Eurotiomycetidae</taxon>
        <taxon>Onygenales</taxon>
        <taxon>Ascosphaeraceae</taxon>
        <taxon>Ascosphaera</taxon>
    </lineage>
</organism>
<dbReference type="Pfam" id="PF20877">
    <property type="entry name" value="Anoctamin_N"/>
    <property type="match status" value="1"/>
</dbReference>
<feature type="compositionally biased region" description="Polar residues" evidence="5">
    <location>
        <begin position="652"/>
        <end position="667"/>
    </location>
</feature>
<feature type="compositionally biased region" description="Basic and acidic residues" evidence="5">
    <location>
        <begin position="452"/>
        <end position="467"/>
    </location>
</feature>
<dbReference type="VEuPathDB" id="FungiDB:AAP_00207"/>
<evidence type="ECO:0000256" key="4">
    <source>
        <dbReference type="ARBA" id="ARBA00023136"/>
    </source>
</evidence>
<name>A0A168DNP9_9EURO</name>
<dbReference type="EMBL" id="AZGZ01000001">
    <property type="protein sequence ID" value="KZZ97946.1"/>
    <property type="molecule type" value="Genomic_DNA"/>
</dbReference>
<dbReference type="OrthoDB" id="4204770at2759"/>
<protein>
    <submittedName>
        <fullName evidence="9">Anoctamin/TMEM 16</fullName>
    </submittedName>
</protein>
<feature type="compositionally biased region" description="Basic and acidic residues" evidence="5">
    <location>
        <begin position="669"/>
        <end position="707"/>
    </location>
</feature>
<feature type="domain" description="Anoctamin alpha-beta plait" evidence="8">
    <location>
        <begin position="28"/>
        <end position="143"/>
    </location>
</feature>
<dbReference type="GO" id="GO:0032541">
    <property type="term" value="C:cortical endoplasmic reticulum"/>
    <property type="evidence" value="ECO:0007669"/>
    <property type="project" value="TreeGrafter"/>
</dbReference>
<keyword evidence="10" id="KW-1185">Reference proteome</keyword>
<evidence type="ECO:0000313" key="10">
    <source>
        <dbReference type="Proteomes" id="UP000242877"/>
    </source>
</evidence>
<dbReference type="AlphaFoldDB" id="A0A168DNP9"/>
<keyword evidence="3 6" id="KW-1133">Transmembrane helix</keyword>
<dbReference type="InterPro" id="IPR049452">
    <property type="entry name" value="Anoctamin_TM"/>
</dbReference>
<comment type="caution">
    <text evidence="9">The sequence shown here is derived from an EMBL/GenBank/DDBJ whole genome shotgun (WGS) entry which is preliminary data.</text>
</comment>
<proteinExistence type="predicted"/>
<gene>
    <name evidence="9" type="ORF">AAP_00207</name>
</gene>
<evidence type="ECO:0000256" key="3">
    <source>
        <dbReference type="ARBA" id="ARBA00022989"/>
    </source>
</evidence>
<evidence type="ECO:0000313" key="9">
    <source>
        <dbReference type="EMBL" id="KZZ97946.1"/>
    </source>
</evidence>
<evidence type="ECO:0000256" key="5">
    <source>
        <dbReference type="SAM" id="MobiDB-lite"/>
    </source>
</evidence>
<dbReference type="GO" id="GO:0005254">
    <property type="term" value="F:chloride channel activity"/>
    <property type="evidence" value="ECO:0007669"/>
    <property type="project" value="TreeGrafter"/>
</dbReference>
<feature type="transmembrane region" description="Helical" evidence="6">
    <location>
        <begin position="569"/>
        <end position="587"/>
    </location>
</feature>
<feature type="domain" description="Anoctamin transmembrane" evidence="7">
    <location>
        <begin position="178"/>
        <end position="635"/>
    </location>
</feature>
<accession>A0A168DNP9</accession>
<sequence length="766" mass="87720">MESLLKDFNSSDASEGGIPKKLLEDNLGVDYVLLFNYGAAENHTQATKQYRSMIRALSAVGLESETRAGDDDKLLIFVRAREEPLRKTVHRFRVRDWLHGVRQAQPPDDEDAGIPERESERLQTVFYMIVFGAGISPGCEEYSLLEQMFPLHHKDLNIEWIRKYSSKTFLSARELDDIRDVHGEHVAFYFAFLQFYFTFLIIPAVIGFFCWLFFPGFSIFYGIANSVLCLVYVEMWKRRQGDLNIHWQTRGVSEIRMTRKAFKPEGLPLAIASIVSLGTIIAACFAVEILLSEVYDGPLKQYLCLIPTILVSALVPTLSGILTGFARKLNDFENYETVDAYEAAMVHKHFIIDFVTSYLPVLLTAFVYMPLGSIIVPHLDVLGSYTLSTFTNEPDKPKLTPMKEFNINSRRLRDQVIYFAITAQVIDQVTEIGVPYVKRKLMQKYKEYTEKKAEKKEEEQQQKDGRDPSPVSHTRQVIADRPEEAAFLKRVREETTLETYDIAADFREMVVQFGHMSLFSVVWPVVPLAFLCNNWIELRSDLIKICLECRRPIPMRAEGIGSWLDSLEFLAWFGSITSAAMLYMFRSHGDGAGELTSDVTGWMLLLTIIFAEHAYLLLRWVVQTIIATVDTPTRKMHKAQKYLLRKQHMDSMTSGQGTNWEESSAPNTPHHDRTTFTDDEKSEITEKHPNPEVRADGTDPNLDPDKHIDRQTLEADARDVSKFSGNDMDYFWKHQRGWKECVKVGEAIICDGPLMEAVQDEPKKDV</sequence>
<feature type="region of interest" description="Disordered" evidence="5">
    <location>
        <begin position="652"/>
        <end position="707"/>
    </location>
</feature>